<dbReference type="Proteomes" id="UP000198528">
    <property type="component" value="Unassembled WGS sequence"/>
</dbReference>
<dbReference type="InterPro" id="IPR046335">
    <property type="entry name" value="LacI/GalR-like_sensor"/>
</dbReference>
<dbReference type="InterPro" id="IPR010982">
    <property type="entry name" value="Lambda_DNA-bd_dom_sf"/>
</dbReference>
<dbReference type="Pfam" id="PF13377">
    <property type="entry name" value="Peripla_BP_3"/>
    <property type="match status" value="1"/>
</dbReference>
<dbReference type="EMBL" id="FMZL01000010">
    <property type="protein sequence ID" value="SDC35212.1"/>
    <property type="molecule type" value="Genomic_DNA"/>
</dbReference>
<dbReference type="STRING" id="604330.SAMN04489857_1544"/>
<feature type="domain" description="HTH lacI-type" evidence="4">
    <location>
        <begin position="6"/>
        <end position="60"/>
    </location>
</feature>
<keyword evidence="2" id="KW-0238">DNA-binding</keyword>
<dbReference type="AlphaFoldDB" id="A0A1G6KVT8"/>
<dbReference type="InterPro" id="IPR000843">
    <property type="entry name" value="HTH_LacI"/>
</dbReference>
<reference evidence="6" key="1">
    <citation type="submission" date="2016-10" db="EMBL/GenBank/DDBJ databases">
        <authorList>
            <person name="Varghese N."/>
            <person name="Submissions S."/>
        </authorList>
    </citation>
    <scope>NUCLEOTIDE SEQUENCE [LARGE SCALE GENOMIC DNA]</scope>
    <source>
        <strain evidence="6">DSM 22619</strain>
    </source>
</reference>
<evidence type="ECO:0000259" key="4">
    <source>
        <dbReference type="PROSITE" id="PS50932"/>
    </source>
</evidence>
<dbReference type="PANTHER" id="PTHR30146:SF120">
    <property type="entry name" value="ALANINE RACEMASE"/>
    <property type="match status" value="1"/>
</dbReference>
<dbReference type="SMART" id="SM00354">
    <property type="entry name" value="HTH_LACI"/>
    <property type="match status" value="1"/>
</dbReference>
<dbReference type="PROSITE" id="PS50932">
    <property type="entry name" value="HTH_LACI_2"/>
    <property type="match status" value="1"/>
</dbReference>
<dbReference type="PRINTS" id="PR00036">
    <property type="entry name" value="HTHLACI"/>
</dbReference>
<dbReference type="Gene3D" id="3.40.50.2300">
    <property type="match status" value="2"/>
</dbReference>
<dbReference type="GO" id="GO:0003700">
    <property type="term" value="F:DNA-binding transcription factor activity"/>
    <property type="evidence" value="ECO:0007669"/>
    <property type="project" value="TreeGrafter"/>
</dbReference>
<evidence type="ECO:0000313" key="6">
    <source>
        <dbReference type="Proteomes" id="UP000198528"/>
    </source>
</evidence>
<dbReference type="CDD" id="cd06291">
    <property type="entry name" value="PBP1_Qymf-like"/>
    <property type="match status" value="1"/>
</dbReference>
<evidence type="ECO:0000256" key="3">
    <source>
        <dbReference type="ARBA" id="ARBA00023163"/>
    </source>
</evidence>
<accession>A0A1G6KVT8</accession>
<proteinExistence type="predicted"/>
<dbReference type="GO" id="GO:0000976">
    <property type="term" value="F:transcription cis-regulatory region binding"/>
    <property type="evidence" value="ECO:0007669"/>
    <property type="project" value="TreeGrafter"/>
</dbReference>
<keyword evidence="1" id="KW-0805">Transcription regulation</keyword>
<dbReference type="CDD" id="cd01392">
    <property type="entry name" value="HTH_LacI"/>
    <property type="match status" value="1"/>
</dbReference>
<dbReference type="InterPro" id="IPR028082">
    <property type="entry name" value="Peripla_BP_I"/>
</dbReference>
<dbReference type="SUPFAM" id="SSF47413">
    <property type="entry name" value="lambda repressor-like DNA-binding domains"/>
    <property type="match status" value="1"/>
</dbReference>
<dbReference type="SUPFAM" id="SSF53822">
    <property type="entry name" value="Periplasmic binding protein-like I"/>
    <property type="match status" value="1"/>
</dbReference>
<protein>
    <submittedName>
        <fullName evidence="5">Transcriptional regulator, LacI family</fullName>
    </submittedName>
</protein>
<evidence type="ECO:0000256" key="1">
    <source>
        <dbReference type="ARBA" id="ARBA00023015"/>
    </source>
</evidence>
<dbReference type="Gene3D" id="1.10.260.40">
    <property type="entry name" value="lambda repressor-like DNA-binding domains"/>
    <property type="match status" value="1"/>
</dbReference>
<evidence type="ECO:0000256" key="2">
    <source>
        <dbReference type="ARBA" id="ARBA00023125"/>
    </source>
</evidence>
<keyword evidence="3" id="KW-0804">Transcription</keyword>
<name>A0A1G6KVT8_9ACTN</name>
<gene>
    <name evidence="5" type="ORF">SAMN04487824_11051</name>
</gene>
<evidence type="ECO:0000313" key="5">
    <source>
        <dbReference type="EMBL" id="SDC35212.1"/>
    </source>
</evidence>
<organism evidence="5 6">
    <name type="scientific">Parafannyhessea umbonata</name>
    <dbReference type="NCBI Taxonomy" id="604330"/>
    <lineage>
        <taxon>Bacteria</taxon>
        <taxon>Bacillati</taxon>
        <taxon>Actinomycetota</taxon>
        <taxon>Coriobacteriia</taxon>
        <taxon>Coriobacteriales</taxon>
        <taxon>Atopobiaceae</taxon>
        <taxon>Parafannyhessea</taxon>
    </lineage>
</organism>
<sequence length="342" mass="37048">MTDTRVTVREVARAAGVSVATVSRVINHNGRFSAQTEARVRDAIERLHYQPNQLARGLRQQRAEAVGVIVPNISNEFFSRMIVTLQAGLFAAGLSIVIYNTNHDPDMERQCHASLAAQRVSGIVSANSLEDVRVAVRRDVPTLYIDREVPEGGLGPNVSSVMSDNVASGRLAAQELARCGCARPMVLTATAGFPVTEVRTRSFAQELARLGVSLDEKRVIHPPATDFPSGHDAVTAALDAGLDFDGVFAQTDRLAMGALEALRERGVRVPQDVAVVGHDDILLARFSRPPLTTIAQDPERIGSLAAQIMLQMVAGELEQGRHELVPVRLVRRESTMRGQNVA</sequence>
<dbReference type="RefSeq" id="WP_090846429.1">
    <property type="nucleotide sequence ID" value="NZ_FMZL01000010.1"/>
</dbReference>
<keyword evidence="6" id="KW-1185">Reference proteome</keyword>
<dbReference type="Pfam" id="PF00356">
    <property type="entry name" value="LacI"/>
    <property type="match status" value="1"/>
</dbReference>
<dbReference type="PANTHER" id="PTHR30146">
    <property type="entry name" value="LACI-RELATED TRANSCRIPTIONAL REPRESSOR"/>
    <property type="match status" value="1"/>
</dbReference>
<dbReference type="PROSITE" id="PS00356">
    <property type="entry name" value="HTH_LACI_1"/>
    <property type="match status" value="1"/>
</dbReference>